<organism evidence="10 11">
    <name type="scientific">Occultella aeris</name>
    <dbReference type="NCBI Taxonomy" id="2761496"/>
    <lineage>
        <taxon>Bacteria</taxon>
        <taxon>Bacillati</taxon>
        <taxon>Actinomycetota</taxon>
        <taxon>Actinomycetes</taxon>
        <taxon>Micrococcales</taxon>
        <taxon>Ruaniaceae</taxon>
        <taxon>Occultella</taxon>
    </lineage>
</organism>
<protein>
    <recommendedName>
        <fullName evidence="7">2-oxoadipate dioxygenase/decarboxylase</fullName>
        <ecNumber evidence="6">1.13.11.93</ecNumber>
    </recommendedName>
    <alternativeName>
        <fullName evidence="8">2-hydroxyglutarate synthase</fullName>
    </alternativeName>
</protein>
<dbReference type="PANTHER" id="PTHR39479">
    <property type="match status" value="1"/>
</dbReference>
<evidence type="ECO:0000256" key="6">
    <source>
        <dbReference type="ARBA" id="ARBA00035023"/>
    </source>
</evidence>
<dbReference type="SMART" id="SM01150">
    <property type="entry name" value="DUF1338"/>
    <property type="match status" value="1"/>
</dbReference>
<dbReference type="GO" id="GO:0051213">
    <property type="term" value="F:dioxygenase activity"/>
    <property type="evidence" value="ECO:0007669"/>
    <property type="project" value="UniProtKB-KW"/>
</dbReference>
<keyword evidence="4" id="KW-0408">Iron</keyword>
<dbReference type="InterPro" id="IPR009770">
    <property type="entry name" value="HGLS"/>
</dbReference>
<evidence type="ECO:0000256" key="7">
    <source>
        <dbReference type="ARBA" id="ARBA00035034"/>
    </source>
</evidence>
<dbReference type="Proteomes" id="UP000419743">
    <property type="component" value="Unassembled WGS sequence"/>
</dbReference>
<dbReference type="Pfam" id="PF07063">
    <property type="entry name" value="HGLS"/>
    <property type="match status" value="1"/>
</dbReference>
<evidence type="ECO:0000313" key="10">
    <source>
        <dbReference type="EMBL" id="VZO35701.1"/>
    </source>
</evidence>
<sequence length="485" mass="52132">MPELVTWELRAAFARTLSDMYGREVPAYTTLLDVAHEVNSDVMAADPAAAQRLGSIDRVTAERHGAIRLGTPVELSQVARVFGAIGMYPVGFYDLRDAGSSAIPVVSTAFRPVDAEELARNPFRVFTSVLTPGDRRFFSADLQARIEEFLGRRRIFSPDLLALSDRAEANGGLDSADAEEFLHLATATFELSPEPVDRAWYTELERVSAVAADIGGVASTHINHLTPRVLDIDALYERMSERGITMIDDIQGPPRWDGPDLLLRQTSFRALAEPRAFRMPDGEIVTDALRVRFGEVEARGIALTRAGRARYDAAIVEARERAEASGEPDAVAGAPRVGGTGGRGAGGGGAARMPGAAGGPVGAAGSAAAVRRQEILREIWARDFPRTEAELDEEGLAHFTYDTYNSDGTVGARTPIVYEDFLPASAAGIFASNLTDRGAKDSTQEAATLDADWLAGALGRDLLDPFDLYAAQSEASRARLTEGPR</sequence>
<dbReference type="EMBL" id="CACRYJ010000014">
    <property type="protein sequence ID" value="VZO35701.1"/>
    <property type="molecule type" value="Genomic_DNA"/>
</dbReference>
<keyword evidence="3" id="KW-0560">Oxidoreductase</keyword>
<evidence type="ECO:0000256" key="8">
    <source>
        <dbReference type="ARBA" id="ARBA00035045"/>
    </source>
</evidence>
<dbReference type="EC" id="1.13.11.93" evidence="6"/>
<keyword evidence="2" id="KW-0223">Dioxygenase</keyword>
<comment type="cofactor">
    <cofactor evidence="1">
        <name>Fe(2+)</name>
        <dbReference type="ChEBI" id="CHEBI:29033"/>
    </cofactor>
</comment>
<comment type="similarity">
    <text evidence="5">Belongs to the 2-oxoadipate dioxygenase/decarboxylase family.</text>
</comment>
<dbReference type="PANTHER" id="PTHR39479:SF2">
    <property type="entry name" value="2-OXOADIPATE DIOXYGENASE_DECARBOXYLASE"/>
    <property type="match status" value="1"/>
</dbReference>
<name>A0A7M4DFK8_9MICO</name>
<dbReference type="Gene3D" id="3.10.180.80">
    <property type="entry name" value="Uncharacterised protein PF07063, DUF1338"/>
    <property type="match status" value="2"/>
</dbReference>
<dbReference type="CDD" id="cd16348">
    <property type="entry name" value="VOC_YdcJ_like"/>
    <property type="match status" value="1"/>
</dbReference>
<accession>A0A7M4DFK8</accession>
<evidence type="ECO:0000256" key="9">
    <source>
        <dbReference type="SAM" id="MobiDB-lite"/>
    </source>
</evidence>
<proteinExistence type="inferred from homology"/>
<dbReference type="RefSeq" id="WP_269455261.1">
    <property type="nucleotide sequence ID" value="NZ_CACRYJ010000014.1"/>
</dbReference>
<reference evidence="10 11" key="1">
    <citation type="submission" date="2019-11" db="EMBL/GenBank/DDBJ databases">
        <authorList>
            <person name="Criscuolo A."/>
        </authorList>
    </citation>
    <scope>NUCLEOTIDE SEQUENCE [LARGE SCALE GENOMIC DNA]</scope>
    <source>
        <strain evidence="10">CIP111667</strain>
    </source>
</reference>
<evidence type="ECO:0000256" key="5">
    <source>
        <dbReference type="ARBA" id="ARBA00035013"/>
    </source>
</evidence>
<gene>
    <name evidence="10" type="ORF">HALOF300_00899</name>
</gene>
<feature type="compositionally biased region" description="Gly residues" evidence="9">
    <location>
        <begin position="336"/>
        <end position="352"/>
    </location>
</feature>
<evidence type="ECO:0000256" key="2">
    <source>
        <dbReference type="ARBA" id="ARBA00022964"/>
    </source>
</evidence>
<evidence type="ECO:0000256" key="1">
    <source>
        <dbReference type="ARBA" id="ARBA00001954"/>
    </source>
</evidence>
<keyword evidence="11" id="KW-1185">Reference proteome</keyword>
<dbReference type="InterPro" id="IPR047869">
    <property type="entry name" value="YdcJ_bac-like"/>
</dbReference>
<comment type="caution">
    <text evidence="10">The sequence shown here is derived from an EMBL/GenBank/DDBJ whole genome shotgun (WGS) entry which is preliminary data.</text>
</comment>
<evidence type="ECO:0000313" key="11">
    <source>
        <dbReference type="Proteomes" id="UP000419743"/>
    </source>
</evidence>
<evidence type="ECO:0000256" key="4">
    <source>
        <dbReference type="ARBA" id="ARBA00023004"/>
    </source>
</evidence>
<feature type="region of interest" description="Disordered" evidence="9">
    <location>
        <begin position="323"/>
        <end position="352"/>
    </location>
</feature>
<dbReference type="AlphaFoldDB" id="A0A7M4DFK8"/>
<evidence type="ECO:0000256" key="3">
    <source>
        <dbReference type="ARBA" id="ARBA00023002"/>
    </source>
</evidence>